<sequence>MKENLVWKKEEKIIKKRFTRKVNIKIIGMSDVHGRVLPWNYAADEEDNSGSYAQISTYVKKLRKNNKNVLLMEVGDAIQDNWIEYFANDKRHPIPQILNYMKCDIFVPGNHEFNFGMPILTNILKDMKAKKLLANLFYNDKNKNNFNLSKDKKRYLDATTIIEEDGVKIGIIGLSTPMSQKFEEDTGFLKDFHFVPAISETKEQIKNLKKRGANAIVVVAHMGIDNENSIAETGVRDLANAVPEIDVILAGHMHQNVSKNIINGVLITEPHRYGTVVSEIDLKFNINGKKVELLDKDSKTVSVAKEEADKVVEKIYKPYHDRLRKIADEKIGVVLNDMVPQGKICGVSISFLKDTGMSSFITDVEKYYSKAEVVSFSYDYENLKLNKGEIKRKDIVYNYRYTGGDVTVFEMTGAQLKKYMEWSADYFDTIKKGDKNYRYNEERANLKYVTFDIFGGVKYKIDLRNPKGQKITNLTLENGKKITPEMKIKVGMNFYRFEQLIKKDGIFEEEDIKMLWSSKDEVGSESGTIQNMMIDYIKKVKNGVIDGKSHDNWEIIGL</sequence>
<dbReference type="InterPro" id="IPR029052">
    <property type="entry name" value="Metallo-depent_PP-like"/>
</dbReference>
<proteinExistence type="inferred from homology"/>
<gene>
    <name evidence="5" type="ORF">AB8B22_00340</name>
</gene>
<organism evidence="5">
    <name type="scientific">Leptotrichia rugosa</name>
    <dbReference type="NCBI Taxonomy" id="3239302"/>
    <lineage>
        <taxon>Bacteria</taxon>
        <taxon>Fusobacteriati</taxon>
        <taxon>Fusobacteriota</taxon>
        <taxon>Fusobacteriia</taxon>
        <taxon>Fusobacteriales</taxon>
        <taxon>Leptotrichiaceae</taxon>
        <taxon>Leptotrichia</taxon>
    </lineage>
</organism>
<dbReference type="Pfam" id="PF00149">
    <property type="entry name" value="Metallophos"/>
    <property type="match status" value="1"/>
</dbReference>
<dbReference type="GO" id="GO:0000166">
    <property type="term" value="F:nucleotide binding"/>
    <property type="evidence" value="ECO:0007669"/>
    <property type="project" value="UniProtKB-KW"/>
</dbReference>
<dbReference type="Pfam" id="PF02872">
    <property type="entry name" value="5_nucleotid_C"/>
    <property type="match status" value="1"/>
</dbReference>
<dbReference type="InterPro" id="IPR008334">
    <property type="entry name" value="5'-Nucleotdase_C"/>
</dbReference>
<dbReference type="InterPro" id="IPR036907">
    <property type="entry name" value="5'-Nucleotdase_C_sf"/>
</dbReference>
<keyword evidence="2" id="KW-0547">Nucleotide-binding</keyword>
<evidence type="ECO:0000256" key="2">
    <source>
        <dbReference type="RuleBase" id="RU362119"/>
    </source>
</evidence>
<feature type="domain" description="5'-Nucleotidase C-terminal" evidence="4">
    <location>
        <begin position="352"/>
        <end position="498"/>
    </location>
</feature>
<dbReference type="PANTHER" id="PTHR11575">
    <property type="entry name" value="5'-NUCLEOTIDASE-RELATED"/>
    <property type="match status" value="1"/>
</dbReference>
<dbReference type="SUPFAM" id="SSF55816">
    <property type="entry name" value="5'-nucleotidase (syn. UDP-sugar hydrolase), C-terminal domain"/>
    <property type="match status" value="1"/>
</dbReference>
<dbReference type="GO" id="GO:0016787">
    <property type="term" value="F:hydrolase activity"/>
    <property type="evidence" value="ECO:0007669"/>
    <property type="project" value="UniProtKB-KW"/>
</dbReference>
<dbReference type="Gene3D" id="3.60.21.10">
    <property type="match status" value="1"/>
</dbReference>
<keyword evidence="1" id="KW-0732">Signal</keyword>
<dbReference type="InterPro" id="IPR006179">
    <property type="entry name" value="5_nucleotidase/apyrase"/>
</dbReference>
<dbReference type="SUPFAM" id="SSF56300">
    <property type="entry name" value="Metallo-dependent phosphatases"/>
    <property type="match status" value="1"/>
</dbReference>
<evidence type="ECO:0000259" key="4">
    <source>
        <dbReference type="Pfam" id="PF02872"/>
    </source>
</evidence>
<dbReference type="Gene3D" id="3.90.780.10">
    <property type="entry name" value="5'-Nucleotidase, C-terminal domain"/>
    <property type="match status" value="1"/>
</dbReference>
<dbReference type="PRINTS" id="PR01607">
    <property type="entry name" value="APYRASEFAMLY"/>
</dbReference>
<evidence type="ECO:0000259" key="3">
    <source>
        <dbReference type="Pfam" id="PF00149"/>
    </source>
</evidence>
<dbReference type="KEGG" id="lrug:AB8B22_00340"/>
<comment type="similarity">
    <text evidence="2">Belongs to the 5'-nucleotidase family.</text>
</comment>
<name>A0AB39VG37_9FUSO</name>
<feature type="domain" description="Calcineurin-like phosphoesterase" evidence="3">
    <location>
        <begin position="24"/>
        <end position="255"/>
    </location>
</feature>
<evidence type="ECO:0000256" key="1">
    <source>
        <dbReference type="ARBA" id="ARBA00022729"/>
    </source>
</evidence>
<dbReference type="PANTHER" id="PTHR11575:SF6">
    <property type="entry name" value="2',3'-CYCLIC-NUCLEOTIDE 2'-PHOSPHODIESTERASE_3'-NUCLEOTIDASE"/>
    <property type="match status" value="1"/>
</dbReference>
<dbReference type="GO" id="GO:0009166">
    <property type="term" value="P:nucleotide catabolic process"/>
    <property type="evidence" value="ECO:0007669"/>
    <property type="project" value="InterPro"/>
</dbReference>
<evidence type="ECO:0000313" key="5">
    <source>
        <dbReference type="EMBL" id="XDU66891.1"/>
    </source>
</evidence>
<keyword evidence="2 5" id="KW-0378">Hydrolase</keyword>
<dbReference type="GO" id="GO:0030288">
    <property type="term" value="C:outer membrane-bounded periplasmic space"/>
    <property type="evidence" value="ECO:0007669"/>
    <property type="project" value="TreeGrafter"/>
</dbReference>
<protein>
    <submittedName>
        <fullName evidence="5">Bifunctional UDP-sugar hydrolase/5'-nucleotidase</fullName>
    </submittedName>
</protein>
<dbReference type="AlphaFoldDB" id="A0AB39VG37"/>
<dbReference type="RefSeq" id="WP_369711144.1">
    <property type="nucleotide sequence ID" value="NZ_CP165644.1"/>
</dbReference>
<dbReference type="InterPro" id="IPR004843">
    <property type="entry name" value="Calcineurin-like_PHP"/>
</dbReference>
<dbReference type="EMBL" id="CP165644">
    <property type="protein sequence ID" value="XDU66891.1"/>
    <property type="molecule type" value="Genomic_DNA"/>
</dbReference>
<reference evidence="5" key="1">
    <citation type="submission" date="2024-07" db="EMBL/GenBank/DDBJ databases">
        <authorList>
            <person name="Li X.-J."/>
            <person name="Wang X."/>
        </authorList>
    </citation>
    <scope>NUCLEOTIDE SEQUENCE</scope>
    <source>
        <strain evidence="5">HSP-334</strain>
    </source>
</reference>
<accession>A0AB39VG37</accession>